<gene>
    <name evidence="2" type="ORF">BDK51DRAFT_27360</name>
</gene>
<evidence type="ECO:0000313" key="2">
    <source>
        <dbReference type="EMBL" id="RKO84018.1"/>
    </source>
</evidence>
<evidence type="ECO:0000313" key="3">
    <source>
        <dbReference type="Proteomes" id="UP000269721"/>
    </source>
</evidence>
<organism evidence="2 3">
    <name type="scientific">Blyttiomyces helicus</name>
    <dbReference type="NCBI Taxonomy" id="388810"/>
    <lineage>
        <taxon>Eukaryota</taxon>
        <taxon>Fungi</taxon>
        <taxon>Fungi incertae sedis</taxon>
        <taxon>Chytridiomycota</taxon>
        <taxon>Chytridiomycota incertae sedis</taxon>
        <taxon>Chytridiomycetes</taxon>
        <taxon>Chytridiomycetes incertae sedis</taxon>
        <taxon>Blyttiomyces</taxon>
    </lineage>
</organism>
<dbReference type="GO" id="GO:0006310">
    <property type="term" value="P:DNA recombination"/>
    <property type="evidence" value="ECO:0007669"/>
    <property type="project" value="InterPro"/>
</dbReference>
<keyword evidence="1" id="KW-0436">Ligase</keyword>
<dbReference type="GO" id="GO:0003677">
    <property type="term" value="F:DNA binding"/>
    <property type="evidence" value="ECO:0007669"/>
    <property type="project" value="InterPro"/>
</dbReference>
<dbReference type="EMBL" id="ML000588">
    <property type="protein sequence ID" value="RKO84018.1"/>
    <property type="molecule type" value="Genomic_DNA"/>
</dbReference>
<dbReference type="GO" id="GO:0006281">
    <property type="term" value="P:DNA repair"/>
    <property type="evidence" value="ECO:0007669"/>
    <property type="project" value="InterPro"/>
</dbReference>
<dbReference type="AlphaFoldDB" id="A0A4P9W025"/>
<evidence type="ECO:0000256" key="1">
    <source>
        <dbReference type="ARBA" id="ARBA00022598"/>
    </source>
</evidence>
<keyword evidence="3" id="KW-1185">Reference proteome</keyword>
<sequence>MAESNAVDHSDFAFHEVAELLDKVEKLKTDKTQCRDYIRSWHNHNVQTRAAYRDSTTVWQLLRLILPLEDIPRHYNLTRDKLATQLANDITIAFGIAGSARGRRVKDWKGVNGETKVTSGNLGEEVYKMRILE</sequence>
<accession>A0A4P9W025</accession>
<proteinExistence type="predicted"/>
<reference evidence="3" key="1">
    <citation type="journal article" date="2018" name="Nat. Microbiol.">
        <title>Leveraging single-cell genomics to expand the fungal tree of life.</title>
        <authorList>
            <person name="Ahrendt S.R."/>
            <person name="Quandt C.A."/>
            <person name="Ciobanu D."/>
            <person name="Clum A."/>
            <person name="Salamov A."/>
            <person name="Andreopoulos B."/>
            <person name="Cheng J.F."/>
            <person name="Woyke T."/>
            <person name="Pelin A."/>
            <person name="Henrissat B."/>
            <person name="Reynolds N.K."/>
            <person name="Benny G.L."/>
            <person name="Smith M.E."/>
            <person name="James T.Y."/>
            <person name="Grigoriev I.V."/>
        </authorList>
    </citation>
    <scope>NUCLEOTIDE SEQUENCE [LARGE SCALE GENOMIC DNA]</scope>
</reference>
<dbReference type="GO" id="GO:0003910">
    <property type="term" value="F:DNA ligase (ATP) activity"/>
    <property type="evidence" value="ECO:0007669"/>
    <property type="project" value="InterPro"/>
</dbReference>
<dbReference type="InterPro" id="IPR036599">
    <property type="entry name" value="DNA_ligase_N_sf"/>
</dbReference>
<protein>
    <submittedName>
        <fullName evidence="2">Uncharacterized protein</fullName>
    </submittedName>
</protein>
<dbReference type="Gene3D" id="1.10.3260.10">
    <property type="entry name" value="DNA ligase, ATP-dependent, N-terminal domain"/>
    <property type="match status" value="1"/>
</dbReference>
<name>A0A4P9W025_9FUNG</name>
<feature type="non-terminal residue" evidence="2">
    <location>
        <position position="133"/>
    </location>
</feature>
<dbReference type="Proteomes" id="UP000269721">
    <property type="component" value="Unassembled WGS sequence"/>
</dbReference>